<sequence>MSQEHWHAGSRSNYITALALARSHAESQGRFHFHPKHDVRTPKRLPPSAIPDLRFEPTYLAKLAAAGPGWQSVFFVTVLDQVISPLIQGALWYVARFAWRRATVAAA</sequence>
<comment type="caution">
    <text evidence="1">The sequence shown here is derived from an EMBL/GenBank/DDBJ whole genome shotgun (WGS) entry which is preliminary data.</text>
</comment>
<organism evidence="1 2">
    <name type="scientific">Russula earlei</name>
    <dbReference type="NCBI Taxonomy" id="71964"/>
    <lineage>
        <taxon>Eukaryota</taxon>
        <taxon>Fungi</taxon>
        <taxon>Dikarya</taxon>
        <taxon>Basidiomycota</taxon>
        <taxon>Agaricomycotina</taxon>
        <taxon>Agaricomycetes</taxon>
        <taxon>Russulales</taxon>
        <taxon>Russulaceae</taxon>
        <taxon>Russula</taxon>
    </lineage>
</organism>
<accession>A0ACC0U9N6</accession>
<keyword evidence="2" id="KW-1185">Reference proteome</keyword>
<evidence type="ECO:0000313" key="1">
    <source>
        <dbReference type="EMBL" id="KAI9507946.1"/>
    </source>
</evidence>
<evidence type="ECO:0000313" key="2">
    <source>
        <dbReference type="Proteomes" id="UP001207468"/>
    </source>
</evidence>
<reference evidence="1" key="1">
    <citation type="submission" date="2021-03" db="EMBL/GenBank/DDBJ databases">
        <title>Evolutionary priming and transition to the ectomycorrhizal habit in an iconic lineage of mushroom-forming fungi: is preadaptation a requirement?</title>
        <authorList>
            <consortium name="DOE Joint Genome Institute"/>
            <person name="Looney B.P."/>
            <person name="Miyauchi S."/>
            <person name="Morin E."/>
            <person name="Drula E."/>
            <person name="Courty P.E."/>
            <person name="Chicoki N."/>
            <person name="Fauchery L."/>
            <person name="Kohler A."/>
            <person name="Kuo A."/>
            <person name="LaButti K."/>
            <person name="Pangilinan J."/>
            <person name="Lipzen A."/>
            <person name="Riley R."/>
            <person name="Andreopoulos W."/>
            <person name="He G."/>
            <person name="Johnson J."/>
            <person name="Barry K.W."/>
            <person name="Grigoriev I.V."/>
            <person name="Nagy L."/>
            <person name="Hibbett D."/>
            <person name="Henrissat B."/>
            <person name="Matheny P.B."/>
            <person name="Labbe J."/>
            <person name="Martin A.F."/>
        </authorList>
    </citation>
    <scope>NUCLEOTIDE SEQUENCE</scope>
    <source>
        <strain evidence="1">BPL698</strain>
    </source>
</reference>
<dbReference type="Proteomes" id="UP001207468">
    <property type="component" value="Unassembled WGS sequence"/>
</dbReference>
<protein>
    <submittedName>
        <fullName evidence="1">Uncharacterized protein</fullName>
    </submittedName>
</protein>
<proteinExistence type="predicted"/>
<gene>
    <name evidence="1" type="ORF">F5148DRAFT_1200764</name>
</gene>
<name>A0ACC0U9N6_9AGAM</name>
<dbReference type="EMBL" id="JAGFNK010000106">
    <property type="protein sequence ID" value="KAI9507946.1"/>
    <property type="molecule type" value="Genomic_DNA"/>
</dbReference>